<name>A0A6S7FB02_9BURK</name>
<keyword evidence="2" id="KW-1185">Reference proteome</keyword>
<sequence>MRIAATPHTCLCRREEKAEAEASALINEAVQHLQQAGLRKGERGTLADDDVVQYPHIDECQRSLQLLGQHAIRAGRLGDTRGMLVGVMCPVFLCGRALETWHTAMVSKHWLGT</sequence>
<accession>A0A6S7FB02</accession>
<dbReference type="AlphaFoldDB" id="A0A6S7FB02"/>
<organism evidence="1 2">
    <name type="scientific">Achromobacter insolitus</name>
    <dbReference type="NCBI Taxonomy" id="217204"/>
    <lineage>
        <taxon>Bacteria</taxon>
        <taxon>Pseudomonadati</taxon>
        <taxon>Pseudomonadota</taxon>
        <taxon>Betaproteobacteria</taxon>
        <taxon>Burkholderiales</taxon>
        <taxon>Alcaligenaceae</taxon>
        <taxon>Achromobacter</taxon>
    </lineage>
</organism>
<proteinExistence type="predicted"/>
<reference evidence="1 2" key="1">
    <citation type="submission" date="2020-04" db="EMBL/GenBank/DDBJ databases">
        <authorList>
            <person name="De Canck E."/>
        </authorList>
    </citation>
    <scope>NUCLEOTIDE SEQUENCE [LARGE SCALE GENOMIC DNA]</scope>
    <source>
        <strain evidence="1 2">LMG 6000</strain>
    </source>
</reference>
<dbReference type="Proteomes" id="UP000494183">
    <property type="component" value="Unassembled WGS sequence"/>
</dbReference>
<protein>
    <submittedName>
        <fullName evidence="1">Uncharacterized protein</fullName>
    </submittedName>
</protein>
<evidence type="ECO:0000313" key="2">
    <source>
        <dbReference type="Proteomes" id="UP000494183"/>
    </source>
</evidence>
<evidence type="ECO:0000313" key="1">
    <source>
        <dbReference type="EMBL" id="CAB3940727.1"/>
    </source>
</evidence>
<dbReference type="EMBL" id="CADILH010000019">
    <property type="protein sequence ID" value="CAB3940727.1"/>
    <property type="molecule type" value="Genomic_DNA"/>
</dbReference>
<gene>
    <name evidence="1" type="ORF">LMG6000_06634</name>
</gene>